<evidence type="ECO:0000313" key="2">
    <source>
        <dbReference type="Proteomes" id="UP000027982"/>
    </source>
</evidence>
<proteinExistence type="predicted"/>
<reference evidence="1 2" key="1">
    <citation type="journal article" date="2014" name="PLoS ONE">
        <title>The first complete genome sequence of the class fimbriimonadia in the phylum armatimonadetes.</title>
        <authorList>
            <person name="Hu Z.Y."/>
            <person name="Wang Y.Z."/>
            <person name="Im W.T."/>
            <person name="Wang S.Y."/>
            <person name="Zhao G.P."/>
            <person name="Zheng H.J."/>
            <person name="Quan Z.X."/>
        </authorList>
    </citation>
    <scope>NUCLEOTIDE SEQUENCE [LARGE SCALE GENOMIC DNA]</scope>
    <source>
        <strain evidence="1">Gsoil 348</strain>
    </source>
</reference>
<gene>
    <name evidence="1" type="ORF">OP10G_3291</name>
</gene>
<name>A0A068NY56_FIMGI</name>
<organism evidence="1 2">
    <name type="scientific">Fimbriimonas ginsengisoli Gsoil 348</name>
    <dbReference type="NCBI Taxonomy" id="661478"/>
    <lineage>
        <taxon>Bacteria</taxon>
        <taxon>Bacillati</taxon>
        <taxon>Armatimonadota</taxon>
        <taxon>Fimbriimonadia</taxon>
        <taxon>Fimbriimonadales</taxon>
        <taxon>Fimbriimonadaceae</taxon>
        <taxon>Fimbriimonas</taxon>
    </lineage>
</organism>
<dbReference type="AlphaFoldDB" id="A0A068NY56"/>
<protein>
    <submittedName>
        <fullName evidence="1">Uncharacterized protein</fullName>
    </submittedName>
</protein>
<evidence type="ECO:0000313" key="1">
    <source>
        <dbReference type="EMBL" id="AIE86659.1"/>
    </source>
</evidence>
<sequence length="86" mass="9935">MHEKWRDEKFRALFDLSDPNNANPCELVPEFQVGWERNGDRVFLTAHLKSRLFVLGETVVDDRRVFSFNILSVAGMEVVGKVVCRP</sequence>
<keyword evidence="2" id="KW-1185">Reference proteome</keyword>
<dbReference type="HOGENOM" id="CLU_2493307_0_0_0"/>
<dbReference type="Proteomes" id="UP000027982">
    <property type="component" value="Chromosome"/>
</dbReference>
<dbReference type="RefSeq" id="WP_144241191.1">
    <property type="nucleotide sequence ID" value="NZ_CP007139.1"/>
</dbReference>
<dbReference type="KEGG" id="fgi:OP10G_3291"/>
<accession>A0A068NY56</accession>
<dbReference type="EMBL" id="CP007139">
    <property type="protein sequence ID" value="AIE86659.1"/>
    <property type="molecule type" value="Genomic_DNA"/>
</dbReference>